<dbReference type="PANTHER" id="PTHR36849:SF1">
    <property type="entry name" value="CYTOPLASMIC PROTEIN"/>
    <property type="match status" value="1"/>
</dbReference>
<dbReference type="RefSeq" id="WP_101677917.1">
    <property type="nucleotide sequence ID" value="NZ_CAMIHY010000039.1"/>
</dbReference>
<dbReference type="Pfam" id="PF22752">
    <property type="entry name" value="DUF488-N3i"/>
    <property type="match status" value="1"/>
</dbReference>
<gene>
    <name evidence="1" type="ORF">CYJ47_08845</name>
</gene>
<evidence type="ECO:0000313" key="1">
    <source>
        <dbReference type="EMBL" id="WOT01378.1"/>
    </source>
</evidence>
<evidence type="ECO:0000313" key="2">
    <source>
        <dbReference type="Proteomes" id="UP000234560"/>
    </source>
</evidence>
<dbReference type="PANTHER" id="PTHR36849">
    <property type="entry name" value="CYTOPLASMIC PROTEIN-RELATED"/>
    <property type="match status" value="1"/>
</dbReference>
<proteinExistence type="predicted"/>
<organism evidence="1 2">
    <name type="scientific">Corynebacterium pyruviciproducens</name>
    <dbReference type="NCBI Taxonomy" id="598660"/>
    <lineage>
        <taxon>Bacteria</taxon>
        <taxon>Bacillati</taxon>
        <taxon>Actinomycetota</taxon>
        <taxon>Actinomycetes</taxon>
        <taxon>Mycobacteriales</taxon>
        <taxon>Corynebacteriaceae</taxon>
        <taxon>Corynebacterium</taxon>
    </lineage>
</organism>
<sequence length="122" mass="14281">MITCVKIHDLRKDPSLATGTTVLVDRLWPRGVAKADVHLDYWLKNVAPSPELRKWFNHDADKFAEFSSRYREELNARQDEDVDTLQDLAEKDDVSLVFAAKDRDINHAQVLKKWLEEYLKTR</sequence>
<dbReference type="AlphaFoldDB" id="A0AAF0YTD6"/>
<reference evidence="1" key="2">
    <citation type="submission" date="2023-10" db="EMBL/GenBank/DDBJ databases">
        <authorList>
            <person name="Choi B."/>
        </authorList>
    </citation>
    <scope>NUCLEOTIDE SEQUENCE</scope>
    <source>
        <strain evidence="1">UMB0763</strain>
    </source>
</reference>
<dbReference type="InterPro" id="IPR052552">
    <property type="entry name" value="YeaO-like"/>
</dbReference>
<reference evidence="1" key="1">
    <citation type="submission" date="2017-12" db="EMBL/GenBank/DDBJ databases">
        <authorList>
            <person name="Thomas-White K."/>
            <person name="Wolfe A.J."/>
        </authorList>
    </citation>
    <scope>NUCLEOTIDE SEQUENCE</scope>
    <source>
        <strain evidence="1">UMB0763</strain>
    </source>
</reference>
<dbReference type="Proteomes" id="UP000234560">
    <property type="component" value="Chromosome"/>
</dbReference>
<name>A0AAF0YTD6_9CORY</name>
<protein>
    <submittedName>
        <fullName evidence="1">DUF488 family protein</fullName>
    </submittedName>
</protein>
<dbReference type="KEGG" id="cpyr:CYJ47_08845"/>
<dbReference type="EMBL" id="CP136958">
    <property type="protein sequence ID" value="WOT01378.1"/>
    <property type="molecule type" value="Genomic_DNA"/>
</dbReference>
<accession>A0AAF0YTD6</accession>